<dbReference type="AlphaFoldDB" id="A0A212CWZ8"/>
<evidence type="ECO:0000313" key="2">
    <source>
        <dbReference type="Proteomes" id="UP000242450"/>
    </source>
</evidence>
<protein>
    <submittedName>
        <fullName evidence="1">Uncharacterized protein</fullName>
    </submittedName>
</protein>
<dbReference type="Proteomes" id="UP000242450">
    <property type="component" value="Chromosome 11"/>
</dbReference>
<name>A0A212CWZ8_CEREH</name>
<reference evidence="1 2" key="1">
    <citation type="journal article" date="2018" name="Mol. Genet. Genomics">
        <title>The red deer Cervus elaphus genome CerEla1.0: sequencing, annotating, genes, and chromosomes.</title>
        <authorList>
            <person name="Bana N.A."/>
            <person name="Nyiri A."/>
            <person name="Nagy J."/>
            <person name="Frank K."/>
            <person name="Nagy T."/>
            <person name="Steger V."/>
            <person name="Schiller M."/>
            <person name="Lakatos P."/>
            <person name="Sugar L."/>
            <person name="Horn P."/>
            <person name="Barta E."/>
            <person name="Orosz L."/>
        </authorList>
    </citation>
    <scope>NUCLEOTIDE SEQUENCE [LARGE SCALE GENOMIC DNA]</scope>
    <source>
        <strain evidence="1">Hungarian</strain>
    </source>
</reference>
<dbReference type="EMBL" id="MKHE01000011">
    <property type="protein sequence ID" value="OWK10502.1"/>
    <property type="molecule type" value="Genomic_DNA"/>
</dbReference>
<comment type="caution">
    <text evidence="1">The sequence shown here is derived from an EMBL/GenBank/DDBJ whole genome shotgun (WGS) entry which is preliminary data.</text>
</comment>
<proteinExistence type="predicted"/>
<organism evidence="1 2">
    <name type="scientific">Cervus elaphus hippelaphus</name>
    <name type="common">European red deer</name>
    <dbReference type="NCBI Taxonomy" id="46360"/>
    <lineage>
        <taxon>Eukaryota</taxon>
        <taxon>Metazoa</taxon>
        <taxon>Chordata</taxon>
        <taxon>Craniata</taxon>
        <taxon>Vertebrata</taxon>
        <taxon>Euteleostomi</taxon>
        <taxon>Mammalia</taxon>
        <taxon>Eutheria</taxon>
        <taxon>Laurasiatheria</taxon>
        <taxon>Artiodactyla</taxon>
        <taxon>Ruminantia</taxon>
        <taxon>Pecora</taxon>
        <taxon>Cervidae</taxon>
        <taxon>Cervinae</taxon>
        <taxon>Cervus</taxon>
    </lineage>
</organism>
<gene>
    <name evidence="1" type="ORF">Celaphus_00005499</name>
</gene>
<sequence length="46" mass="5210">MEFGIALIQLPGSISMLIKIRRLFARVSLVSRAPFIASRHWNMAPN</sequence>
<keyword evidence="2" id="KW-1185">Reference proteome</keyword>
<accession>A0A212CWZ8</accession>
<evidence type="ECO:0000313" key="1">
    <source>
        <dbReference type="EMBL" id="OWK10502.1"/>
    </source>
</evidence>